<proteinExistence type="predicted"/>
<protein>
    <submittedName>
        <fullName evidence="1">Uncharacterized protein</fullName>
    </submittedName>
</protein>
<name>A0ACB7XUM7_9ERIC</name>
<evidence type="ECO:0000313" key="1">
    <source>
        <dbReference type="EMBL" id="KAH7844240.1"/>
    </source>
</evidence>
<organism evidence="1 2">
    <name type="scientific">Vaccinium darrowii</name>
    <dbReference type="NCBI Taxonomy" id="229202"/>
    <lineage>
        <taxon>Eukaryota</taxon>
        <taxon>Viridiplantae</taxon>
        <taxon>Streptophyta</taxon>
        <taxon>Embryophyta</taxon>
        <taxon>Tracheophyta</taxon>
        <taxon>Spermatophyta</taxon>
        <taxon>Magnoliopsida</taxon>
        <taxon>eudicotyledons</taxon>
        <taxon>Gunneridae</taxon>
        <taxon>Pentapetalae</taxon>
        <taxon>asterids</taxon>
        <taxon>Ericales</taxon>
        <taxon>Ericaceae</taxon>
        <taxon>Vaccinioideae</taxon>
        <taxon>Vaccinieae</taxon>
        <taxon>Vaccinium</taxon>
    </lineage>
</organism>
<dbReference type="Proteomes" id="UP000828048">
    <property type="component" value="Chromosome 1"/>
</dbReference>
<reference evidence="1 2" key="1">
    <citation type="journal article" date="2021" name="Hortic Res">
        <title>High-quality reference genome and annotation aids understanding of berry development for evergreen blueberry (Vaccinium darrowii).</title>
        <authorList>
            <person name="Yu J."/>
            <person name="Hulse-Kemp A.M."/>
            <person name="Babiker E."/>
            <person name="Staton M."/>
        </authorList>
    </citation>
    <scope>NUCLEOTIDE SEQUENCE [LARGE SCALE GENOMIC DNA]</scope>
    <source>
        <strain evidence="2">cv. NJ 8807/NJ 8810</strain>
        <tissue evidence="1">Young leaf</tissue>
    </source>
</reference>
<keyword evidence="2" id="KW-1185">Reference proteome</keyword>
<accession>A0ACB7XUM7</accession>
<gene>
    <name evidence="1" type="ORF">Vadar_025932</name>
</gene>
<dbReference type="EMBL" id="CM037151">
    <property type="protein sequence ID" value="KAH7844240.1"/>
    <property type="molecule type" value="Genomic_DNA"/>
</dbReference>
<comment type="caution">
    <text evidence="1">The sequence shown here is derived from an EMBL/GenBank/DDBJ whole genome shotgun (WGS) entry which is preliminary data.</text>
</comment>
<sequence length="266" mass="29362">MASADNTPGAHYAIARTGTSSNKYLGAGAGISIHNPPAFGRQYSAARVKIQNGPDSIEVGWRVDPSLYGDSRTRLFVRLDAGESHCFNTRCPGFVLVRSDMPVDMVFSDISQPGTSDIFVVPAYYVRDQVNGNWWLEFGLDNTEVGFWPKALFTGLGDLANYVEWGGEGGLTPEEFLDWVAAMDEVLEFKQVPEDKRVSLVATRFRGRAAAWWQQLKQTRLRQGKDKISSWEKLKKKMRGGFSSPQLLASDVSAAAESSSEFAFCG</sequence>
<evidence type="ECO:0000313" key="2">
    <source>
        <dbReference type="Proteomes" id="UP000828048"/>
    </source>
</evidence>